<evidence type="ECO:0000313" key="3">
    <source>
        <dbReference type="EMBL" id="OXA64909.1"/>
    </source>
</evidence>
<feature type="region of interest" description="Disordered" evidence="1">
    <location>
        <begin position="212"/>
        <end position="286"/>
    </location>
</feature>
<proteinExistence type="predicted"/>
<name>A0A226F542_FOLCA</name>
<keyword evidence="4" id="KW-1185">Reference proteome</keyword>
<dbReference type="AlphaFoldDB" id="A0A226F542"/>
<gene>
    <name evidence="3" type="ORF">Fcan01_01003</name>
</gene>
<organism evidence="3 4">
    <name type="scientific">Folsomia candida</name>
    <name type="common">Springtail</name>
    <dbReference type="NCBI Taxonomy" id="158441"/>
    <lineage>
        <taxon>Eukaryota</taxon>
        <taxon>Metazoa</taxon>
        <taxon>Ecdysozoa</taxon>
        <taxon>Arthropoda</taxon>
        <taxon>Hexapoda</taxon>
        <taxon>Collembola</taxon>
        <taxon>Entomobryomorpha</taxon>
        <taxon>Isotomoidea</taxon>
        <taxon>Isotomidae</taxon>
        <taxon>Proisotominae</taxon>
        <taxon>Folsomia</taxon>
    </lineage>
</organism>
<evidence type="ECO:0000256" key="1">
    <source>
        <dbReference type="SAM" id="MobiDB-lite"/>
    </source>
</evidence>
<feature type="chain" id="PRO_5012736871" evidence="2">
    <location>
        <begin position="20"/>
        <end position="286"/>
    </location>
</feature>
<dbReference type="EMBL" id="LNIX01000001">
    <property type="protein sequence ID" value="OXA64909.1"/>
    <property type="molecule type" value="Genomic_DNA"/>
</dbReference>
<protein>
    <submittedName>
        <fullName evidence="3">Uncharacterized protein</fullName>
    </submittedName>
</protein>
<evidence type="ECO:0000313" key="4">
    <source>
        <dbReference type="Proteomes" id="UP000198287"/>
    </source>
</evidence>
<dbReference type="Gene3D" id="3.10.130.10">
    <property type="entry name" value="Ribonuclease A-like domain"/>
    <property type="match status" value="1"/>
</dbReference>
<keyword evidence="2" id="KW-0732">Signal</keyword>
<dbReference type="InterPro" id="IPR036816">
    <property type="entry name" value="RNaseA-like_dom_sf"/>
</dbReference>
<evidence type="ECO:0000256" key="2">
    <source>
        <dbReference type="SAM" id="SignalP"/>
    </source>
</evidence>
<comment type="caution">
    <text evidence="3">The sequence shown here is derived from an EMBL/GenBank/DDBJ whole genome shotgun (WGS) entry which is preliminary data.</text>
</comment>
<dbReference type="Proteomes" id="UP000198287">
    <property type="component" value="Unassembled WGS sequence"/>
</dbReference>
<feature type="compositionally biased region" description="Low complexity" evidence="1">
    <location>
        <begin position="249"/>
        <end position="276"/>
    </location>
</feature>
<feature type="signal peptide" evidence="2">
    <location>
        <begin position="1"/>
        <end position="19"/>
    </location>
</feature>
<sequence>MFIRASAVLIFYFLGGTFSAPPASTPLISPQEQKFITAHTISNEEFRKVGLNPRAWDKLSNNRMTDTKPANTFIVGDYNTKILPALQNSENIAAPGSRTVFKVNTPLRTVTIKRDEKNDISSLSYKQNENVMVGMSPSKDGRGLVPVHFEGVKSPPKVILGKENSPQVEIVQAREDKVIFATQDPKVGGVVVKKPDQKSPAVITQTLNQIQNRVNQSKKGSFATGGATGSRSKSRGTRATTKRPLASASGAGRTRPTSRGSTRPGSSSTSGRRTTAFKPVGGTTKG</sequence>
<accession>A0A226F542</accession>
<reference evidence="3 4" key="1">
    <citation type="submission" date="2015-12" db="EMBL/GenBank/DDBJ databases">
        <title>The genome of Folsomia candida.</title>
        <authorList>
            <person name="Faddeeva A."/>
            <person name="Derks M.F."/>
            <person name="Anvar Y."/>
            <person name="Smit S."/>
            <person name="Van Straalen N."/>
            <person name="Roelofs D."/>
        </authorList>
    </citation>
    <scope>NUCLEOTIDE SEQUENCE [LARGE SCALE GENOMIC DNA]</scope>
    <source>
        <strain evidence="3 4">VU population</strain>
        <tissue evidence="3">Whole body</tissue>
    </source>
</reference>